<reference evidence="2" key="2">
    <citation type="submission" date="2012-01" db="EMBL/GenBank/DDBJ databases">
        <title>Complete sequence of chromosome of Marinitoga piezophila KA3.</title>
        <authorList>
            <person name="Lucas S."/>
            <person name="Han J."/>
            <person name="Lapidus A."/>
            <person name="Cheng J.-F."/>
            <person name="Goodwin L."/>
            <person name="Pitluck S."/>
            <person name="Peters L."/>
            <person name="Mikhailova N."/>
            <person name="Teshima H."/>
            <person name="Detter J.C."/>
            <person name="Han C."/>
            <person name="Tapia R."/>
            <person name="Land M."/>
            <person name="Hauser L."/>
            <person name="Kyrpides N."/>
            <person name="Ivanova N."/>
            <person name="Pagani I."/>
            <person name="Jebbar M."/>
            <person name="Vannier P."/>
            <person name="Oger P."/>
            <person name="Cario A."/>
            <person name="Bartlett D."/>
            <person name="Noll K.M."/>
            <person name="Woyke T."/>
        </authorList>
    </citation>
    <scope>NUCLEOTIDE SEQUENCE [LARGE SCALE GENOMIC DNA]</scope>
    <source>
        <strain evidence="2">DSM 14283 / JCM 11233 / KA3</strain>
    </source>
</reference>
<dbReference type="KEGG" id="mpz:Marpi_0586"/>
<dbReference type="EMBL" id="CP003257">
    <property type="protein sequence ID" value="AEX85027.1"/>
    <property type="molecule type" value="Genomic_DNA"/>
</dbReference>
<evidence type="ECO:0000313" key="1">
    <source>
        <dbReference type="EMBL" id="AEX85027.1"/>
    </source>
</evidence>
<evidence type="ECO:0000313" key="2">
    <source>
        <dbReference type="Proteomes" id="UP000007161"/>
    </source>
</evidence>
<dbReference type="Proteomes" id="UP000007161">
    <property type="component" value="Chromosome"/>
</dbReference>
<organism evidence="1 2">
    <name type="scientific">Marinitoga piezophila (strain DSM 14283 / JCM 11233 / KA3)</name>
    <dbReference type="NCBI Taxonomy" id="443254"/>
    <lineage>
        <taxon>Bacteria</taxon>
        <taxon>Thermotogati</taxon>
        <taxon>Thermotogota</taxon>
        <taxon>Thermotogae</taxon>
        <taxon>Petrotogales</taxon>
        <taxon>Petrotogaceae</taxon>
        <taxon>Marinitoga</taxon>
    </lineage>
</organism>
<dbReference type="AlphaFoldDB" id="H2J5P1"/>
<dbReference type="STRING" id="443254.Marpi_0586"/>
<gene>
    <name evidence="1" type="ordered locus">Marpi_0586</name>
</gene>
<keyword evidence="2" id="KW-1185">Reference proteome</keyword>
<protein>
    <submittedName>
        <fullName evidence="1">Uncharacterized protein</fullName>
    </submittedName>
</protein>
<reference evidence="1 2" key="1">
    <citation type="journal article" date="2012" name="J. Bacteriol.">
        <title>Complete Genome Sequence of the Thermophilic, Piezophilic, Heterotrophic Bacterium Marinitoga piezophila KA3.</title>
        <authorList>
            <person name="Lucas S."/>
            <person name="Han J."/>
            <person name="Lapidus A."/>
            <person name="Cheng J.F."/>
            <person name="Goodwin L.A."/>
            <person name="Pitluck S."/>
            <person name="Peters L."/>
            <person name="Mikhailova N."/>
            <person name="Teshima H."/>
            <person name="Detter J.C."/>
            <person name="Han C."/>
            <person name="Tapia R."/>
            <person name="Land M."/>
            <person name="Hauser L."/>
            <person name="Kyrpides N.C."/>
            <person name="Ivanova N."/>
            <person name="Pagani I."/>
            <person name="Vannier P."/>
            <person name="Oger P."/>
            <person name="Bartlett D.H."/>
            <person name="Noll K.M."/>
            <person name="Woyke T."/>
            <person name="Jebbar M."/>
        </authorList>
    </citation>
    <scope>NUCLEOTIDE SEQUENCE [LARGE SCALE GENOMIC DNA]</scope>
    <source>
        <strain evidence="2">DSM 14283 / JCM 11233 / KA3</strain>
    </source>
</reference>
<name>H2J5P1_MARPK</name>
<dbReference type="HOGENOM" id="CLU_3357006_0_0_0"/>
<accession>H2J5P1</accession>
<proteinExistence type="predicted"/>
<sequence length="36" mass="4625">MTFFERWKMRCPIIRFIEKIRMRKVKIKVKDINLKK</sequence>